<sequence length="222" mass="25510">MTDKLPTWMRAALSEPRLAAYLAATGGDPGAARLLYWWNAEVSGAFLGPLHSLELTLRNALHDELAKVHGRADWWAQAPLNAHGRRLVDEARRKRSRRSRRTVTADDLVAELSFGFWVSLLSSGDSYDRRFWVPALHRAFPHYSGRRDRLHRSFESMLLFRNKISHHEPIHHRPLEADHAKIYELLEYLSPAMASETRALDRVPTVLQSREDTCSGRRPPQF</sequence>
<keyword evidence="2" id="KW-1185">Reference proteome</keyword>
<evidence type="ECO:0000313" key="1">
    <source>
        <dbReference type="EMBL" id="GAA4851808.1"/>
    </source>
</evidence>
<dbReference type="Proteomes" id="UP001501752">
    <property type="component" value="Unassembled WGS sequence"/>
</dbReference>
<reference evidence="2" key="1">
    <citation type="journal article" date="2019" name="Int. J. Syst. Evol. Microbiol.">
        <title>The Global Catalogue of Microorganisms (GCM) 10K type strain sequencing project: providing services to taxonomists for standard genome sequencing and annotation.</title>
        <authorList>
            <consortium name="The Broad Institute Genomics Platform"/>
            <consortium name="The Broad Institute Genome Sequencing Center for Infectious Disease"/>
            <person name="Wu L."/>
            <person name="Ma J."/>
        </authorList>
    </citation>
    <scope>NUCLEOTIDE SEQUENCE [LARGE SCALE GENOMIC DNA]</scope>
    <source>
        <strain evidence="2">JCM 13006</strain>
    </source>
</reference>
<gene>
    <name evidence="1" type="ORF">GCM10023235_31080</name>
</gene>
<protein>
    <submittedName>
        <fullName evidence="1">Abi family protein</fullName>
    </submittedName>
</protein>
<name>A0ABP9DMV4_9ACTN</name>
<organism evidence="1 2">
    <name type="scientific">Kitasatospora terrestris</name>
    <dbReference type="NCBI Taxonomy" id="258051"/>
    <lineage>
        <taxon>Bacteria</taxon>
        <taxon>Bacillati</taxon>
        <taxon>Actinomycetota</taxon>
        <taxon>Actinomycetes</taxon>
        <taxon>Kitasatosporales</taxon>
        <taxon>Streptomycetaceae</taxon>
        <taxon>Kitasatospora</taxon>
    </lineage>
</organism>
<dbReference type="RefSeq" id="WP_345697422.1">
    <property type="nucleotide sequence ID" value="NZ_BAABIS010000001.1"/>
</dbReference>
<dbReference type="EMBL" id="BAABIS010000001">
    <property type="protein sequence ID" value="GAA4851808.1"/>
    <property type="molecule type" value="Genomic_DNA"/>
</dbReference>
<accession>A0ABP9DMV4</accession>
<comment type="caution">
    <text evidence="1">The sequence shown here is derived from an EMBL/GenBank/DDBJ whole genome shotgun (WGS) entry which is preliminary data.</text>
</comment>
<proteinExistence type="predicted"/>
<evidence type="ECO:0000313" key="2">
    <source>
        <dbReference type="Proteomes" id="UP001501752"/>
    </source>
</evidence>